<dbReference type="EMBL" id="JACSQC010000002">
    <property type="protein sequence ID" value="MBD8043221.1"/>
    <property type="molecule type" value="Genomic_DNA"/>
</dbReference>
<dbReference type="Proteomes" id="UP000652763">
    <property type="component" value="Unassembled WGS sequence"/>
</dbReference>
<protein>
    <submittedName>
        <fullName evidence="1">DUF1684 domain-containing protein</fullName>
    </submittedName>
</protein>
<accession>A0ABR8YG70</accession>
<proteinExistence type="predicted"/>
<reference evidence="1 2" key="1">
    <citation type="submission" date="2020-08" db="EMBL/GenBank/DDBJ databases">
        <title>A Genomic Blueprint of the Chicken Gut Microbiome.</title>
        <authorList>
            <person name="Gilroy R."/>
            <person name="Ravi A."/>
            <person name="Getino M."/>
            <person name="Pursley I."/>
            <person name="Horton D.L."/>
            <person name="Alikhan N.-F."/>
            <person name="Baker D."/>
            <person name="Gharbi K."/>
            <person name="Hall N."/>
            <person name="Watson M."/>
            <person name="Adriaenssens E.M."/>
            <person name="Foster-Nyarko E."/>
            <person name="Jarju S."/>
            <person name="Secka A."/>
            <person name="Antonio M."/>
            <person name="Oren A."/>
            <person name="Chaudhuri R."/>
            <person name="La Ragione R.M."/>
            <person name="Hildebrand F."/>
            <person name="Pallen M.J."/>
        </authorList>
    </citation>
    <scope>NUCLEOTIDE SEQUENCE [LARGE SCALE GENOMIC DNA]</scope>
    <source>
        <strain evidence="1 2">Sa2BUA2</strain>
    </source>
</reference>
<evidence type="ECO:0000313" key="1">
    <source>
        <dbReference type="EMBL" id="MBD8043221.1"/>
    </source>
</evidence>
<sequence length="210" mass="22666">MVSPASALRTADWRRRMFDIYAQVRHAAADDSPSSAHDLWRHERDILFGTHAASPLDEATKARFTGLAVAPYDPALRFETVIDDDGAGQRLEAATGTDGTVYFERLGTVKVPGVGSLALWRLATYGGGLFLPVRDALAGKDGGTYGGGRYLLDTIKGAHLGTGAGESLVLDFNFLYNPSCAYDERWACPLPGPDNRVDVPLIAGELYAEY</sequence>
<dbReference type="Pfam" id="PF07920">
    <property type="entry name" value="DUF1684"/>
    <property type="match status" value="1"/>
</dbReference>
<organism evidence="1 2">
    <name type="scientific">Arthrobacter pullicola</name>
    <dbReference type="NCBI Taxonomy" id="2762224"/>
    <lineage>
        <taxon>Bacteria</taxon>
        <taxon>Bacillati</taxon>
        <taxon>Actinomycetota</taxon>
        <taxon>Actinomycetes</taxon>
        <taxon>Micrococcales</taxon>
        <taxon>Micrococcaceae</taxon>
        <taxon>Arthrobacter</taxon>
    </lineage>
</organism>
<dbReference type="InterPro" id="IPR012467">
    <property type="entry name" value="DUF1684"/>
</dbReference>
<keyword evidence="2" id="KW-1185">Reference proteome</keyword>
<dbReference type="PANTHER" id="PTHR41913:SF1">
    <property type="entry name" value="DUF1684 DOMAIN-CONTAINING PROTEIN"/>
    <property type="match status" value="1"/>
</dbReference>
<name>A0ABR8YG70_9MICC</name>
<comment type="caution">
    <text evidence="1">The sequence shown here is derived from an EMBL/GenBank/DDBJ whole genome shotgun (WGS) entry which is preliminary data.</text>
</comment>
<evidence type="ECO:0000313" key="2">
    <source>
        <dbReference type="Proteomes" id="UP000652763"/>
    </source>
</evidence>
<dbReference type="PANTHER" id="PTHR41913">
    <property type="entry name" value="DUF1684 DOMAIN-CONTAINING PROTEIN"/>
    <property type="match status" value="1"/>
</dbReference>
<gene>
    <name evidence="1" type="ORF">H9638_05275</name>
</gene>